<accession>X6LXS8</accession>
<comment type="caution">
    <text evidence="2">The sequence shown here is derived from an EMBL/GenBank/DDBJ whole genome shotgun (WGS) entry which is preliminary data.</text>
</comment>
<keyword evidence="3" id="KW-1185">Reference proteome</keyword>
<protein>
    <submittedName>
        <fullName evidence="2">Uncharacterized protein</fullName>
    </submittedName>
</protein>
<organism evidence="2 3">
    <name type="scientific">Reticulomyxa filosa</name>
    <dbReference type="NCBI Taxonomy" id="46433"/>
    <lineage>
        <taxon>Eukaryota</taxon>
        <taxon>Sar</taxon>
        <taxon>Rhizaria</taxon>
        <taxon>Retaria</taxon>
        <taxon>Foraminifera</taxon>
        <taxon>Monothalamids</taxon>
        <taxon>Reticulomyxidae</taxon>
        <taxon>Reticulomyxa</taxon>
    </lineage>
</organism>
<name>X6LXS8_RETFI</name>
<feature type="compositionally biased region" description="Basic and acidic residues" evidence="1">
    <location>
        <begin position="91"/>
        <end position="101"/>
    </location>
</feature>
<evidence type="ECO:0000256" key="1">
    <source>
        <dbReference type="SAM" id="MobiDB-lite"/>
    </source>
</evidence>
<gene>
    <name evidence="2" type="ORF">RFI_31856</name>
</gene>
<dbReference type="Proteomes" id="UP000023152">
    <property type="component" value="Unassembled WGS sequence"/>
</dbReference>
<evidence type="ECO:0000313" key="3">
    <source>
        <dbReference type="Proteomes" id="UP000023152"/>
    </source>
</evidence>
<feature type="region of interest" description="Disordered" evidence="1">
    <location>
        <begin position="73"/>
        <end position="101"/>
    </location>
</feature>
<feature type="compositionally biased region" description="Low complexity" evidence="1">
    <location>
        <begin position="1"/>
        <end position="15"/>
    </location>
</feature>
<feature type="region of interest" description="Disordered" evidence="1">
    <location>
        <begin position="1"/>
        <end position="29"/>
    </location>
</feature>
<proteinExistence type="predicted"/>
<reference evidence="2 3" key="1">
    <citation type="journal article" date="2013" name="Curr. Biol.">
        <title>The Genome of the Foraminiferan Reticulomyxa filosa.</title>
        <authorList>
            <person name="Glockner G."/>
            <person name="Hulsmann N."/>
            <person name="Schleicher M."/>
            <person name="Noegel A.A."/>
            <person name="Eichinger L."/>
            <person name="Gallinger C."/>
            <person name="Pawlowski J."/>
            <person name="Sierra R."/>
            <person name="Euteneuer U."/>
            <person name="Pillet L."/>
            <person name="Moustafa A."/>
            <person name="Platzer M."/>
            <person name="Groth M."/>
            <person name="Szafranski K."/>
            <person name="Schliwa M."/>
        </authorList>
    </citation>
    <scope>NUCLEOTIDE SEQUENCE [LARGE SCALE GENOMIC DNA]</scope>
</reference>
<dbReference type="EMBL" id="ASPP01028007">
    <property type="protein sequence ID" value="ETO05540.1"/>
    <property type="molecule type" value="Genomic_DNA"/>
</dbReference>
<evidence type="ECO:0000313" key="2">
    <source>
        <dbReference type="EMBL" id="ETO05540.1"/>
    </source>
</evidence>
<dbReference type="AlphaFoldDB" id="X6LXS8"/>
<sequence>MAKSSSNSRSLSGHSNVKQHNADHLPMLSTPPICGEKTVLDEVWECIQSQQLINHCTEKDAIMDQYYHPNLNPKTPPLILPPPSSIHQLKQKHDGANTDSLSKKELERKDWKYYMRMKIAPKTIDRLGGLLFFFEHHICIYNILFD</sequence>
<feature type="compositionally biased region" description="Pro residues" evidence="1">
    <location>
        <begin position="74"/>
        <end position="84"/>
    </location>
</feature>